<dbReference type="InterPro" id="IPR011012">
    <property type="entry name" value="Longin-like_dom_sf"/>
</dbReference>
<keyword evidence="5" id="KW-0496">Mitochondrion</keyword>
<proteinExistence type="predicted"/>
<feature type="repeat" description="Solcar" evidence="11">
    <location>
        <begin position="146"/>
        <end position="233"/>
    </location>
</feature>
<dbReference type="SUPFAM" id="SSF49447">
    <property type="entry name" value="Second domain of Mu2 adaptin subunit (ap50) of ap2 adaptor"/>
    <property type="match status" value="1"/>
</dbReference>
<evidence type="ECO:0000313" key="14">
    <source>
        <dbReference type="Proteomes" id="UP000053317"/>
    </source>
</evidence>
<keyword evidence="7" id="KW-1133">Transmembrane helix</keyword>
<evidence type="ECO:0000256" key="7">
    <source>
        <dbReference type="ARBA" id="ARBA00022989"/>
    </source>
</evidence>
<organism evidence="13 14">
    <name type="scientific">Phaeomoniella chlamydospora</name>
    <name type="common">Phaeoacremonium chlamydosporum</name>
    <dbReference type="NCBI Taxonomy" id="158046"/>
    <lineage>
        <taxon>Eukaryota</taxon>
        <taxon>Fungi</taxon>
        <taxon>Dikarya</taxon>
        <taxon>Ascomycota</taxon>
        <taxon>Pezizomycotina</taxon>
        <taxon>Eurotiomycetes</taxon>
        <taxon>Chaetothyriomycetidae</taxon>
        <taxon>Phaeomoniellales</taxon>
        <taxon>Phaeomoniellaceae</taxon>
        <taxon>Phaeomoniella</taxon>
    </lineage>
</organism>
<dbReference type="EMBL" id="LCWF01000045">
    <property type="protein sequence ID" value="KKY25304.1"/>
    <property type="molecule type" value="Genomic_DNA"/>
</dbReference>
<protein>
    <submittedName>
        <fullName evidence="13">Putative ap-2 complex subunit mu-1</fullName>
    </submittedName>
</protein>
<keyword evidence="4 11" id="KW-0812">Transmembrane</keyword>
<evidence type="ECO:0000256" key="1">
    <source>
        <dbReference type="ARBA" id="ARBA00004141"/>
    </source>
</evidence>
<dbReference type="PRINTS" id="PR00314">
    <property type="entry name" value="CLATHRINADPT"/>
</dbReference>
<dbReference type="PANTHER" id="PTHR37535:SF4">
    <property type="entry name" value="FLUG DOMAIN-CONTAINING PROTEIN"/>
    <property type="match status" value="1"/>
</dbReference>
<dbReference type="InterPro" id="IPR043532">
    <property type="entry name" value="AP2_Mu_N"/>
</dbReference>
<dbReference type="InterPro" id="IPR021842">
    <property type="entry name" value="DUF3435"/>
</dbReference>
<dbReference type="GO" id="GO:0030131">
    <property type="term" value="C:clathrin adaptor complex"/>
    <property type="evidence" value="ECO:0007669"/>
    <property type="project" value="InterPro"/>
</dbReference>
<dbReference type="OrthoDB" id="10259133at2759"/>
<dbReference type="InterPro" id="IPR001392">
    <property type="entry name" value="Clathrin_mu"/>
</dbReference>
<gene>
    <name evidence="13" type="ORF">UCRPC4_g01943</name>
</gene>
<dbReference type="GO" id="GO:0006886">
    <property type="term" value="P:intracellular protein transport"/>
    <property type="evidence" value="ECO:0007669"/>
    <property type="project" value="InterPro"/>
</dbReference>
<dbReference type="InterPro" id="IPR028565">
    <property type="entry name" value="MHD"/>
</dbReference>
<keyword evidence="6" id="KW-0653">Protein transport</keyword>
<dbReference type="GO" id="GO:0005905">
    <property type="term" value="C:clathrin-coated pit"/>
    <property type="evidence" value="ECO:0007669"/>
    <property type="project" value="UniProtKB-KW"/>
</dbReference>
<evidence type="ECO:0000256" key="2">
    <source>
        <dbReference type="ARBA" id="ARBA00022448"/>
    </source>
</evidence>
<dbReference type="InterPro" id="IPR018108">
    <property type="entry name" value="MCP_transmembrane"/>
</dbReference>
<dbReference type="InterPro" id="IPR043512">
    <property type="entry name" value="Mu2_C"/>
</dbReference>
<keyword evidence="14" id="KW-1185">Reference proteome</keyword>
<keyword evidence="2" id="KW-0813">Transport</keyword>
<name>A0A0G2ESW7_PHACM</name>
<keyword evidence="9" id="KW-0168">Coated pit</keyword>
<dbReference type="Pfam" id="PF11917">
    <property type="entry name" value="DUF3435"/>
    <property type="match status" value="1"/>
</dbReference>
<dbReference type="Proteomes" id="UP000053317">
    <property type="component" value="Unassembled WGS sequence"/>
</dbReference>
<comment type="subcellular location">
    <subcellularLocation>
        <location evidence="10">Membrane</location>
        <location evidence="10">Coated pit</location>
    </subcellularLocation>
    <subcellularLocation>
        <location evidence="1">Membrane</location>
        <topology evidence="1">Multi-pass membrane protein</topology>
    </subcellularLocation>
</comment>
<evidence type="ECO:0000256" key="10">
    <source>
        <dbReference type="ARBA" id="ARBA00037878"/>
    </source>
</evidence>
<evidence type="ECO:0000256" key="5">
    <source>
        <dbReference type="ARBA" id="ARBA00022792"/>
    </source>
</evidence>
<evidence type="ECO:0000256" key="4">
    <source>
        <dbReference type="ARBA" id="ARBA00022692"/>
    </source>
</evidence>
<feature type="domain" description="MHD" evidence="12">
    <location>
        <begin position="471"/>
        <end position="742"/>
    </location>
</feature>
<evidence type="ECO:0000313" key="13">
    <source>
        <dbReference type="EMBL" id="KKY25304.1"/>
    </source>
</evidence>
<evidence type="ECO:0000256" key="11">
    <source>
        <dbReference type="PROSITE-ProRule" id="PRU00282"/>
    </source>
</evidence>
<dbReference type="Gene3D" id="2.60.40.1170">
    <property type="entry name" value="Mu homology domain, subdomain B"/>
    <property type="match status" value="2"/>
</dbReference>
<dbReference type="InterPro" id="IPR036168">
    <property type="entry name" value="AP2_Mu_C_sf"/>
</dbReference>
<comment type="caution">
    <text evidence="13">The sequence shown here is derived from an EMBL/GenBank/DDBJ whole genome shotgun (WGS) entry which is preliminary data.</text>
</comment>
<dbReference type="Gene3D" id="1.50.40.10">
    <property type="entry name" value="Mitochondrial carrier domain"/>
    <property type="match status" value="1"/>
</dbReference>
<feature type="repeat" description="Solcar" evidence="11">
    <location>
        <begin position="249"/>
        <end position="332"/>
    </location>
</feature>
<evidence type="ECO:0000256" key="8">
    <source>
        <dbReference type="ARBA" id="ARBA00023136"/>
    </source>
</evidence>
<keyword evidence="3" id="KW-0254">Endocytosis</keyword>
<keyword evidence="5" id="KW-0999">Mitochondrion inner membrane</keyword>
<dbReference type="FunFam" id="3.30.450.60:FF:000002">
    <property type="entry name" value="AP-2 complex subunit mu, putative"/>
    <property type="match status" value="1"/>
</dbReference>
<dbReference type="PROSITE" id="PS50920">
    <property type="entry name" value="SOLCAR"/>
    <property type="match status" value="3"/>
</dbReference>
<dbReference type="GO" id="GO:0006897">
    <property type="term" value="P:endocytosis"/>
    <property type="evidence" value="ECO:0007669"/>
    <property type="project" value="UniProtKB-KW"/>
</dbReference>
<keyword evidence="8 11" id="KW-0472">Membrane</keyword>
<dbReference type="CDD" id="cd09251">
    <property type="entry name" value="AP-2_Mu2_Cterm"/>
    <property type="match status" value="1"/>
</dbReference>
<reference evidence="13 14" key="2">
    <citation type="submission" date="2015-05" db="EMBL/GenBank/DDBJ databases">
        <authorList>
            <person name="Morales-Cruz A."/>
            <person name="Amrine K.C."/>
            <person name="Cantu D."/>
        </authorList>
    </citation>
    <scope>NUCLEOTIDE SEQUENCE [LARGE SCALE GENOMIC DNA]</scope>
    <source>
        <strain evidence="13">UCRPC4</strain>
    </source>
</reference>
<dbReference type="Pfam" id="PF00928">
    <property type="entry name" value="Adap_comp_sub"/>
    <property type="match status" value="1"/>
</dbReference>
<dbReference type="Pfam" id="PF00153">
    <property type="entry name" value="Mito_carr"/>
    <property type="match status" value="3"/>
</dbReference>
<evidence type="ECO:0000256" key="6">
    <source>
        <dbReference type="ARBA" id="ARBA00022927"/>
    </source>
</evidence>
<dbReference type="CDD" id="cd14836">
    <property type="entry name" value="AP2_Mu_N"/>
    <property type="match status" value="1"/>
</dbReference>
<evidence type="ECO:0000256" key="3">
    <source>
        <dbReference type="ARBA" id="ARBA00022583"/>
    </source>
</evidence>
<dbReference type="InterPro" id="IPR023395">
    <property type="entry name" value="MCP_dom_sf"/>
</dbReference>
<feature type="repeat" description="Solcar" evidence="11">
    <location>
        <begin position="38"/>
        <end position="125"/>
    </location>
</feature>
<dbReference type="Gene3D" id="3.30.450.60">
    <property type="match status" value="1"/>
</dbReference>
<dbReference type="PANTHER" id="PTHR37535">
    <property type="entry name" value="FLUG DOMAIN PROTEIN"/>
    <property type="match status" value="1"/>
</dbReference>
<evidence type="ECO:0000256" key="9">
    <source>
        <dbReference type="ARBA" id="ARBA00023176"/>
    </source>
</evidence>
<reference evidence="13 14" key="1">
    <citation type="submission" date="2015-05" db="EMBL/GenBank/DDBJ databases">
        <title>Distinctive expansion of gene families associated with plant cell wall degradation and secondary metabolism in the genomes of grapevine trunk pathogens.</title>
        <authorList>
            <person name="Lawrence D.P."/>
            <person name="Travadon R."/>
            <person name="Rolshausen P.E."/>
            <person name="Baumgartner K."/>
        </authorList>
    </citation>
    <scope>NUCLEOTIDE SEQUENCE [LARGE SCALE GENOMIC DNA]</scope>
    <source>
        <strain evidence="13">UCRPC4</strain>
    </source>
</reference>
<dbReference type="SUPFAM" id="SSF64356">
    <property type="entry name" value="SNARE-like"/>
    <property type="match status" value="1"/>
</dbReference>
<evidence type="ECO:0000259" key="12">
    <source>
        <dbReference type="PROSITE" id="PS51072"/>
    </source>
</evidence>
<dbReference type="PROSITE" id="PS51072">
    <property type="entry name" value="MHD"/>
    <property type="match status" value="1"/>
</dbReference>
<sequence>MADDIVDALNYSEYTGLTFADSSALRFEAKLIMVMAYQIVDDESIAGFTAGLVATLAVHPLDVIKTRLQIDRSSRSYFGSSLQIIRQIAQNEGTRGTFRAFYRGLTPNLVGNSLGWSLYFLWYGQAQDLLHKLHGHQGGARNKTNLSSVDYLAASAGAGALSALLINPIWVIKTRMLSTSAAHEGAYPSMLVGLRSLLVNEGLKGYTRGMIPALAGVSHGALYFVAYEKLKSSRTKETNGIPESLSNMEYLVISGLAKIWAGGITYPHQVVRARLQTYTTQGVQYDGVIDAIRCIWRNEGASGFYKGLGPNLLRVVPIISNAQVRSPILTLGSTTFSHVKHENIYLVAITKSNANAALVFEFLYRLIALGKGYFGKFDEEAVKNNFVLVYELLDGELSVVGLQVAQADAMQEILDFGYPQNTETDTLKMYITPDNLSSAIRSETSNAETSKITMQATGAQSWRRADIKYRKNEAFVDVIEDVNLLMSATGTVLRADVNGQIVMRAYLSGTPECKFGLNDRLLLDTGDSSANSGPVGNKAGTQKATRAAAGSVTLEDCQFHQCVQLGKFDSDRTISFVPPDGEFELMRYRATENVNLPFRVHPIVKEVGTTKVEFSIAIKANFGSKLFATNVQVRVPTPLNTAKITERTTQGKAKYEPENNCIVWKIARFSGGSEYVLSAEAQLTSMTNQKAWSRPPLSLNFSLLMFTSSGLLVRYLKVFEKNNYSSVKWVRYMTRAGSYEIRKARNPETFDDGYTLDLTASSYGALRAATQYSAEHYRRHRRQLVEKGAVKKDHADSTKENIWGVMMKWTKHCEFLGEDRLNFLVQATKEDIMTFLTWVLDFYPRIKKRSTVHEYWRVWCMLYRKSVGTSLHAKIMEEVHDYIDGYLTIKYNLDTSTREKSVMNVDDIYLVLHHHWVLDTSVFPDERQRLQLALLLLLSAYSATRPAALVYKKTDRQKQREHYVGWENDDPEELDSDQMELDFEDIKTLCYEDVALVMLPNPDGKRDILAMELTLKYTKGWKKRPNPKTYILTEVDALIFDAILLMIVLALLDDAFESNVTSMEDILRIRVRPPRRSLEFHWRADKLKTPIFRQAERTPTGIETSPTTALRYHTYLYYLQRLGLAAGFMQILGGYLIRRGSGEAVEAVATQPQLQQVMCHRDAGIYQAYINQRVQCDVQAAFLGQPSATALFKAVTHMSRHVDPRAPTDLSTEDKDSLKTDPEIVHLRELRDHLSREAREESGTLKKAEADQTKLYQMYKETDKRLRCAKTKTINSAKRVARQQFFDTISTIEINKQLNQNVLDLSLLDLNEGDWEPQKVEHQLKERQVVAELICKDTDNFNDQDRFDHRIRTANALLNLCRKKDIPLRRKPDRTWEIQGIQNRESLPFPKACTRTQCIFCFGNSREPDEVRLYNFSTEYKARDHVELHLKQFKVDGDINCPVPDCQDSMVILHGHMHFKNHAARIHNYDIFRKSH</sequence>
<accession>A0A0G2ESW7</accession>
<dbReference type="SUPFAM" id="SSF103506">
    <property type="entry name" value="Mitochondrial carrier"/>
    <property type="match status" value="1"/>
</dbReference>